<proteinExistence type="predicted"/>
<feature type="region of interest" description="Disordered" evidence="2">
    <location>
        <begin position="812"/>
        <end position="843"/>
    </location>
</feature>
<comment type="caution">
    <text evidence="3">The sequence shown here is derived from an EMBL/GenBank/DDBJ whole genome shotgun (WGS) entry which is preliminary data.</text>
</comment>
<feature type="coiled-coil region" evidence="1">
    <location>
        <begin position="572"/>
        <end position="606"/>
    </location>
</feature>
<reference evidence="3" key="1">
    <citation type="submission" date="2021-08" db="EMBL/GenBank/DDBJ databases">
        <title>WGS assembly of Ceratopteris richardii.</title>
        <authorList>
            <person name="Marchant D.B."/>
            <person name="Chen G."/>
            <person name="Jenkins J."/>
            <person name="Shu S."/>
            <person name="Leebens-Mack J."/>
            <person name="Grimwood J."/>
            <person name="Schmutz J."/>
            <person name="Soltis P."/>
            <person name="Soltis D."/>
            <person name="Chen Z.-H."/>
        </authorList>
    </citation>
    <scope>NUCLEOTIDE SEQUENCE</scope>
    <source>
        <strain evidence="3">Whitten #5841</strain>
        <tissue evidence="3">Leaf</tissue>
    </source>
</reference>
<keyword evidence="1" id="KW-0175">Coiled coil</keyword>
<dbReference type="AlphaFoldDB" id="A0A8T2QNQ2"/>
<protein>
    <submittedName>
        <fullName evidence="3">Uncharacterized protein</fullName>
    </submittedName>
</protein>
<dbReference type="PANTHER" id="PTHR35468:SF1">
    <property type="entry name" value="MYOSIN-LIKE PROTEIN"/>
    <property type="match status" value="1"/>
</dbReference>
<keyword evidence="4" id="KW-1185">Reference proteome</keyword>
<dbReference type="PANTHER" id="PTHR35468">
    <property type="entry name" value="MYOSIN-LIKE PROTEIN"/>
    <property type="match status" value="1"/>
</dbReference>
<dbReference type="Proteomes" id="UP000825935">
    <property type="component" value="Chromosome 33"/>
</dbReference>
<name>A0A8T2QNQ2_CERRI</name>
<evidence type="ECO:0000313" key="3">
    <source>
        <dbReference type="EMBL" id="KAH7285822.1"/>
    </source>
</evidence>
<organism evidence="3 4">
    <name type="scientific">Ceratopteris richardii</name>
    <name type="common">Triangle waterfern</name>
    <dbReference type="NCBI Taxonomy" id="49495"/>
    <lineage>
        <taxon>Eukaryota</taxon>
        <taxon>Viridiplantae</taxon>
        <taxon>Streptophyta</taxon>
        <taxon>Embryophyta</taxon>
        <taxon>Tracheophyta</taxon>
        <taxon>Polypodiopsida</taxon>
        <taxon>Polypodiidae</taxon>
        <taxon>Polypodiales</taxon>
        <taxon>Pteridineae</taxon>
        <taxon>Pteridaceae</taxon>
        <taxon>Parkerioideae</taxon>
        <taxon>Ceratopteris</taxon>
    </lineage>
</organism>
<evidence type="ECO:0000313" key="4">
    <source>
        <dbReference type="Proteomes" id="UP000825935"/>
    </source>
</evidence>
<gene>
    <name evidence="3" type="ORF">KP509_33G047700</name>
</gene>
<sequence length="843" mass="94390">MASSQSSAKTSNPHRNSTYNSNLVLTSTRKPFEQNKEQLELLLGRQRQKHDQRFTMSTIHLTPRLSTTKVNAPFGIAECSHCASDGEGKDVNIGDTDFSTKIPGVIVNTDEGKGLVVRDSNDSENMKKRLSESLVECGCEYGDSSDVCDVPNWAYASFTLSSPSSITYESPLNFRHSGSESSHEAPLHVTRAGSECSWDEHTFLNHNDLPGAMFGRTHTEKKALEDQIAADYWSLRTDVLAAECKLLRVEKELVMRRWKHECGGATIFNPIEQVLEATPKSLYEVRSTAPNSREFLWSQEGGINCRPLHPRCYSDHFFASSTAYTPVEDEKDALVTSEVRSRNFAFANTLSRSFNQRWANEAAKEKVSRHISNGPSKKDFTLEALKDVERSSHEVSTRIVQHEDPTKALGKRLEGLALAAQTSALEDEMQSSSKLRSHHEKDTTGQFEMGRVLVTTVCNTASTEVPASKKQSDFIAAEPLQTKDAYAYIQRQCRSMLSGEEGLYPSNGMDKITREEMYCRNALKQIVAQVEAESEQWSQVQDIVCSLQEEMENLIEMQGSLENRALCAETQVQYWRCRVQTAEEEARKLRSENQTLKLRVQHLTTERAVHCHCWNERLKNADKSATISITDAQPAIIYEAEEQPRPANVGMQEDCVLCESIVHSREESSRSSMDLGSTSIVQPHKNIKKSLDFSNVSSSEGKINKSRMISDQCNNQNHKIQSTRFNFCDVNKRPTHYINGAQIKTKPARVENQKPTCGAGPKERKKIKGANCKENLSRSGPLETCTSFPAELLMQSSLGQHGMTSAPDLLEHLRPSRSKKSLPMAPTSTPARLPFSEIFNSPS</sequence>
<accession>A0A8T2QNQ2</accession>
<feature type="compositionally biased region" description="Polar residues" evidence="2">
    <location>
        <begin position="1"/>
        <end position="29"/>
    </location>
</feature>
<evidence type="ECO:0000256" key="2">
    <source>
        <dbReference type="SAM" id="MobiDB-lite"/>
    </source>
</evidence>
<dbReference type="OrthoDB" id="1921697at2759"/>
<dbReference type="EMBL" id="CM035438">
    <property type="protein sequence ID" value="KAH7285822.1"/>
    <property type="molecule type" value="Genomic_DNA"/>
</dbReference>
<feature type="region of interest" description="Disordered" evidence="2">
    <location>
        <begin position="1"/>
        <end position="30"/>
    </location>
</feature>
<evidence type="ECO:0000256" key="1">
    <source>
        <dbReference type="SAM" id="Coils"/>
    </source>
</evidence>